<sequence>MLANLNPNKATGNDNIPAKILKISSNCISQSLSCIVNSSLETGVFPNRWKIAKISSIFKGNIATNRDNYRPISILPCLSKICESCVNNQMNEHDQEFQTFFEPSQYAYKKHSSTVTALIQVIDSLKLAVDQKQYSVATFIDLRKAFDIIDHRVLLDRLRK</sequence>
<comment type="caution">
    <text evidence="1">The sequence shown here is derived from an EMBL/GenBank/DDBJ whole genome shotgun (WGS) entry which is preliminary data.</text>
</comment>
<evidence type="ECO:0000313" key="1">
    <source>
        <dbReference type="EMBL" id="CAB4000499.1"/>
    </source>
</evidence>
<dbReference type="InterPro" id="IPR043502">
    <property type="entry name" value="DNA/RNA_pol_sf"/>
</dbReference>
<dbReference type="Proteomes" id="UP001152795">
    <property type="component" value="Unassembled WGS sequence"/>
</dbReference>
<name>A0A7D9I9S3_PARCT</name>
<protein>
    <submittedName>
        <fullName evidence="1">Uncharacterized protein</fullName>
    </submittedName>
</protein>
<dbReference type="InterPro" id="IPR000477">
    <property type="entry name" value="RT_dom"/>
</dbReference>
<dbReference type="AlphaFoldDB" id="A0A7D9I9S3"/>
<accession>A0A7D9I9S3</accession>
<dbReference type="PANTHER" id="PTHR47510:SF3">
    <property type="entry name" value="ENDO_EXONUCLEASE_PHOSPHATASE DOMAIN-CONTAINING PROTEIN"/>
    <property type="match status" value="1"/>
</dbReference>
<reference evidence="1" key="1">
    <citation type="submission" date="2020-04" db="EMBL/GenBank/DDBJ databases">
        <authorList>
            <person name="Alioto T."/>
            <person name="Alioto T."/>
            <person name="Gomez Garrido J."/>
        </authorList>
    </citation>
    <scope>NUCLEOTIDE SEQUENCE</scope>
    <source>
        <strain evidence="1">A484AB</strain>
    </source>
</reference>
<dbReference type="SUPFAM" id="SSF56672">
    <property type="entry name" value="DNA/RNA polymerases"/>
    <property type="match status" value="1"/>
</dbReference>
<gene>
    <name evidence="1" type="ORF">PACLA_8A012911</name>
</gene>
<keyword evidence="2" id="KW-1185">Reference proteome</keyword>
<proteinExistence type="predicted"/>
<organism evidence="1 2">
    <name type="scientific">Paramuricea clavata</name>
    <name type="common">Red gorgonian</name>
    <name type="synonym">Violescent sea-whip</name>
    <dbReference type="NCBI Taxonomy" id="317549"/>
    <lineage>
        <taxon>Eukaryota</taxon>
        <taxon>Metazoa</taxon>
        <taxon>Cnidaria</taxon>
        <taxon>Anthozoa</taxon>
        <taxon>Octocorallia</taxon>
        <taxon>Malacalcyonacea</taxon>
        <taxon>Plexauridae</taxon>
        <taxon>Paramuricea</taxon>
    </lineage>
</organism>
<dbReference type="EMBL" id="CACRXK020003851">
    <property type="protein sequence ID" value="CAB4000499.1"/>
    <property type="molecule type" value="Genomic_DNA"/>
</dbReference>
<dbReference type="Pfam" id="PF00078">
    <property type="entry name" value="RVT_1"/>
    <property type="match status" value="1"/>
</dbReference>
<dbReference type="PANTHER" id="PTHR47510">
    <property type="entry name" value="REVERSE TRANSCRIPTASE DOMAIN-CONTAINING PROTEIN"/>
    <property type="match status" value="1"/>
</dbReference>
<dbReference type="OrthoDB" id="9802488at2759"/>
<evidence type="ECO:0000313" key="2">
    <source>
        <dbReference type="Proteomes" id="UP001152795"/>
    </source>
</evidence>